<dbReference type="Pfam" id="PF00643">
    <property type="entry name" value="zf-B_box"/>
    <property type="match status" value="1"/>
</dbReference>
<dbReference type="EMBL" id="JBBPFD010000020">
    <property type="protein sequence ID" value="KAK7884697.1"/>
    <property type="molecule type" value="Genomic_DNA"/>
</dbReference>
<protein>
    <recommendedName>
        <fullName evidence="5">B box-type domain-containing protein</fullName>
    </recommendedName>
</protein>
<dbReference type="Proteomes" id="UP001460270">
    <property type="component" value="Unassembled WGS sequence"/>
</dbReference>
<keyword evidence="1 3" id="KW-0479">Metal-binding</keyword>
<feature type="coiled-coil region" evidence="4">
    <location>
        <begin position="75"/>
        <end position="170"/>
    </location>
</feature>
<dbReference type="SMART" id="SM00336">
    <property type="entry name" value="BBOX"/>
    <property type="match status" value="1"/>
</dbReference>
<dbReference type="AlphaFoldDB" id="A0AAW0N5Y4"/>
<dbReference type="InterPro" id="IPR000315">
    <property type="entry name" value="Znf_B-box"/>
</dbReference>
<dbReference type="InterPro" id="IPR043136">
    <property type="entry name" value="B30.2/SPRY_sf"/>
</dbReference>
<evidence type="ECO:0000256" key="2">
    <source>
        <dbReference type="ARBA" id="ARBA00022833"/>
    </source>
</evidence>
<feature type="domain" description="B box-type" evidence="5">
    <location>
        <begin position="19"/>
        <end position="60"/>
    </location>
</feature>
<dbReference type="SUPFAM" id="SSF49899">
    <property type="entry name" value="Concanavalin A-like lectins/glucanases"/>
    <property type="match status" value="1"/>
</dbReference>
<dbReference type="CDD" id="cd19800">
    <property type="entry name" value="Bbox2_xNF7-like"/>
    <property type="match status" value="1"/>
</dbReference>
<evidence type="ECO:0000313" key="7">
    <source>
        <dbReference type="Proteomes" id="UP001460270"/>
    </source>
</evidence>
<name>A0AAW0N5Y4_9GOBI</name>
<dbReference type="PANTHER" id="PTHR24103">
    <property type="entry name" value="E3 UBIQUITIN-PROTEIN LIGASE TRIM"/>
    <property type="match status" value="1"/>
</dbReference>
<accession>A0AAW0N5Y4</accession>
<keyword evidence="1 3" id="KW-0863">Zinc-finger</keyword>
<dbReference type="Gene3D" id="3.30.160.60">
    <property type="entry name" value="Classic Zinc Finger"/>
    <property type="match status" value="1"/>
</dbReference>
<dbReference type="PROSITE" id="PS50119">
    <property type="entry name" value="ZF_BBOX"/>
    <property type="match status" value="1"/>
</dbReference>
<dbReference type="GO" id="GO:0008270">
    <property type="term" value="F:zinc ion binding"/>
    <property type="evidence" value="ECO:0007669"/>
    <property type="project" value="UniProtKB-KW"/>
</dbReference>
<evidence type="ECO:0000256" key="4">
    <source>
        <dbReference type="SAM" id="Coils"/>
    </source>
</evidence>
<keyword evidence="7" id="KW-1185">Reference proteome</keyword>
<comment type="caution">
    <text evidence="6">The sequence shown here is derived from an EMBL/GenBank/DDBJ whole genome shotgun (WGS) entry which is preliminary data.</text>
</comment>
<organism evidence="6 7">
    <name type="scientific">Mugilogobius chulae</name>
    <name type="common">yellowstripe goby</name>
    <dbReference type="NCBI Taxonomy" id="88201"/>
    <lineage>
        <taxon>Eukaryota</taxon>
        <taxon>Metazoa</taxon>
        <taxon>Chordata</taxon>
        <taxon>Craniata</taxon>
        <taxon>Vertebrata</taxon>
        <taxon>Euteleostomi</taxon>
        <taxon>Actinopterygii</taxon>
        <taxon>Neopterygii</taxon>
        <taxon>Teleostei</taxon>
        <taxon>Neoteleostei</taxon>
        <taxon>Acanthomorphata</taxon>
        <taxon>Gobiaria</taxon>
        <taxon>Gobiiformes</taxon>
        <taxon>Gobioidei</taxon>
        <taxon>Gobiidae</taxon>
        <taxon>Gobionellinae</taxon>
        <taxon>Mugilogobius</taxon>
    </lineage>
</organism>
<evidence type="ECO:0000256" key="3">
    <source>
        <dbReference type="PROSITE-ProRule" id="PRU00024"/>
    </source>
</evidence>
<evidence type="ECO:0000313" key="6">
    <source>
        <dbReference type="EMBL" id="KAK7884697.1"/>
    </source>
</evidence>
<dbReference type="InterPro" id="IPR050143">
    <property type="entry name" value="TRIM/RBCC"/>
</dbReference>
<reference evidence="7" key="1">
    <citation type="submission" date="2024-04" db="EMBL/GenBank/DDBJ databases">
        <title>Salinicola lusitanus LLJ914,a marine bacterium isolated from the Okinawa Trough.</title>
        <authorList>
            <person name="Li J."/>
        </authorList>
    </citation>
    <scope>NUCLEOTIDE SEQUENCE [LARGE SCALE GENOMIC DNA]</scope>
</reference>
<dbReference type="SUPFAM" id="SSF57845">
    <property type="entry name" value="B-box zinc-binding domain"/>
    <property type="match status" value="1"/>
</dbReference>
<keyword evidence="2" id="KW-0862">Zinc</keyword>
<sequence>MVRLKLDAKMVRLKLDAKKELLLCPEHEERLKLFCETDKRLACIICRDSEAHDGHKFKPIREAAASLRRDMDLGLANVESQISQIQKLKEAQSRALSKAKELSESLQSQIHRQFEAFHQRLRKREDEITNELRNKEAEAVQSMSQSLRAMERAEDECEEQKKSWRELIQETDPEKFLKRWSEEKRGETSKDMFSSRSEGLSVVQSPLFQGPFQSHLQFFMWKELLQVVDPKPADLTLRDDNPDLTVSQDNRSFHYAPPNWRLLQQAQAFGTQGFSFCAAKQVRGFGQAKQAFGSFDSYRNTGSLFGDSELYGSPSPVFKNPDPPAFSLTSNSEFSLGQHYWEVELGMRPFWCVGVTDYFLKLESGRYYSCRGQACSEVAVEASLRRLGVYLNCSPPGLSFYDADSMVRLVTLDCTGMGLPVSAFFRVRQQEPDRNPMSVCRY</sequence>
<dbReference type="Gene3D" id="2.60.120.920">
    <property type="match status" value="1"/>
</dbReference>
<proteinExistence type="predicted"/>
<evidence type="ECO:0000256" key="1">
    <source>
        <dbReference type="ARBA" id="ARBA00022771"/>
    </source>
</evidence>
<dbReference type="InterPro" id="IPR013320">
    <property type="entry name" value="ConA-like_dom_sf"/>
</dbReference>
<keyword evidence="4" id="KW-0175">Coiled coil</keyword>
<evidence type="ECO:0000259" key="5">
    <source>
        <dbReference type="PROSITE" id="PS50119"/>
    </source>
</evidence>
<gene>
    <name evidence="6" type="ORF">WMY93_027820</name>
</gene>